<organism evidence="2 3">
    <name type="scientific">Pseudidiomarina planktonica</name>
    <dbReference type="NCBI Taxonomy" id="1323738"/>
    <lineage>
        <taxon>Bacteria</taxon>
        <taxon>Pseudomonadati</taxon>
        <taxon>Pseudomonadota</taxon>
        <taxon>Gammaproteobacteria</taxon>
        <taxon>Alteromonadales</taxon>
        <taxon>Idiomarinaceae</taxon>
        <taxon>Pseudidiomarina</taxon>
    </lineage>
</organism>
<evidence type="ECO:0000313" key="3">
    <source>
        <dbReference type="Proteomes" id="UP000194450"/>
    </source>
</evidence>
<dbReference type="PANTHER" id="PTHR39586">
    <property type="entry name" value="CYTOPLASMIC PROTEIN-RELATED"/>
    <property type="match status" value="1"/>
</dbReference>
<feature type="domain" description="YqcC-like" evidence="1">
    <location>
        <begin position="6"/>
        <end position="100"/>
    </location>
</feature>
<dbReference type="InterPro" id="IPR007384">
    <property type="entry name" value="UCP006257"/>
</dbReference>
<name>A0A1Y6EP46_9GAMM</name>
<keyword evidence="3" id="KW-1185">Reference proteome</keyword>
<dbReference type="SUPFAM" id="SSF158452">
    <property type="entry name" value="YqcC-like"/>
    <property type="match status" value="1"/>
</dbReference>
<dbReference type="InterPro" id="IPR023376">
    <property type="entry name" value="YqcC-like_dom"/>
</dbReference>
<evidence type="ECO:0000313" key="2">
    <source>
        <dbReference type="EMBL" id="SMQ64434.1"/>
    </source>
</evidence>
<protein>
    <submittedName>
        <fullName evidence="2">Uncharacterized conserved protein YqcC, DUF446 family</fullName>
    </submittedName>
</protein>
<dbReference type="AlphaFoldDB" id="A0A1Y6EP46"/>
<dbReference type="InterPro" id="IPR036814">
    <property type="entry name" value="YqcC-like_sf"/>
</dbReference>
<reference evidence="3" key="1">
    <citation type="submission" date="2017-04" db="EMBL/GenBank/DDBJ databases">
        <authorList>
            <person name="Varghese N."/>
            <person name="Submissions S."/>
        </authorList>
    </citation>
    <scope>NUCLEOTIDE SEQUENCE [LARGE SCALE GENOMIC DNA]</scope>
</reference>
<proteinExistence type="predicted"/>
<dbReference type="RefSeq" id="WP_086434141.1">
    <property type="nucleotide sequence ID" value="NZ_FXWH01000001.1"/>
</dbReference>
<dbReference type="EMBL" id="FXWH01000001">
    <property type="protein sequence ID" value="SMQ64434.1"/>
    <property type="molecule type" value="Genomic_DNA"/>
</dbReference>
<sequence length="113" mass="13191">MQQRTYRLLLRIEAELKHHELWQEHYPEPERLASQQPFAVDTLAFHQWLQFIFLPRMHALVEGQRPLPKNIGVSPMAAQVYSAKLEQYEQLVETLRELDILLSGSDPLAATDN</sequence>
<dbReference type="PANTHER" id="PTHR39586:SF1">
    <property type="entry name" value="CYTOPLASMIC PROTEIN"/>
    <property type="match status" value="1"/>
</dbReference>
<dbReference type="GO" id="GO:0044010">
    <property type="term" value="P:single-species biofilm formation"/>
    <property type="evidence" value="ECO:0007669"/>
    <property type="project" value="TreeGrafter"/>
</dbReference>
<evidence type="ECO:0000259" key="1">
    <source>
        <dbReference type="Pfam" id="PF04287"/>
    </source>
</evidence>
<accession>A0A1Y6EP46</accession>
<dbReference type="OrthoDB" id="8794567at2"/>
<dbReference type="Proteomes" id="UP000194450">
    <property type="component" value="Unassembled WGS sequence"/>
</dbReference>
<gene>
    <name evidence="2" type="ORF">SAMN06297229_1023</name>
</gene>
<dbReference type="Pfam" id="PF04287">
    <property type="entry name" value="DUF446"/>
    <property type="match status" value="1"/>
</dbReference>
<dbReference type="Gene3D" id="1.20.1440.40">
    <property type="entry name" value="YqcC-like"/>
    <property type="match status" value="1"/>
</dbReference>
<dbReference type="PIRSF" id="PIRSF006257">
    <property type="entry name" value="UCP006257"/>
    <property type="match status" value="1"/>
</dbReference>